<dbReference type="AlphaFoldDB" id="A0A7J5ALS0"/>
<dbReference type="InterPro" id="IPR057727">
    <property type="entry name" value="WCX_dom"/>
</dbReference>
<gene>
    <name evidence="3" type="ORF">F6464_02325</name>
</gene>
<reference evidence="3 4" key="1">
    <citation type="submission" date="2019-09" db="EMBL/GenBank/DDBJ databases">
        <title>Flavobacterium sp. nov., isolated from glacier ice.</title>
        <authorList>
            <person name="Liu Q."/>
        </authorList>
    </citation>
    <scope>NUCLEOTIDE SEQUENCE [LARGE SCALE GENOMIC DNA]</scope>
    <source>
        <strain evidence="3 4">NBRC 112527</strain>
    </source>
</reference>
<feature type="domain" description="WCX" evidence="2">
    <location>
        <begin position="269"/>
        <end position="321"/>
    </location>
</feature>
<sequence length="326" mass="38149">MDISKSAYSRYRVIDKMLKNIYRPYPSLLDIQEACQRNLDIDFSLHTLEKDIRNMKHSDVFDAPIVFCRKNLGYYYSNPKYSINSIPLTESDISSIKEALDLVENLGGGNRVNERFSHAIQKILATYKEEFPDSDTKRKIILTDYVEGAKGYDNFNTLFIACKNQYPVSFSHYSYTNREFKVAIVHPISLKEFENRWYLVGYSESDKSIRTFGLDRIYEPLHLKRKYVDSDEKEVESYCNDIYGVYPIENQPKQSITFLTSIKITNYFEAYPIHSSQKSEKNESGSCFFTIDVVPSVELIRLFRSYGKNLEVINPQWLRENTKTLL</sequence>
<dbReference type="PANTHER" id="PTHR34580">
    <property type="match status" value="1"/>
</dbReference>
<name>A0A7J5ALS0_9FLAO</name>
<comment type="caution">
    <text evidence="3">The sequence shown here is derived from an EMBL/GenBank/DDBJ whole genome shotgun (WGS) entry which is preliminary data.</text>
</comment>
<keyword evidence="4" id="KW-1185">Reference proteome</keyword>
<evidence type="ECO:0000259" key="2">
    <source>
        <dbReference type="Pfam" id="PF25583"/>
    </source>
</evidence>
<dbReference type="PANTHER" id="PTHR34580:SF9">
    <property type="entry name" value="SLL5097 PROTEIN"/>
    <property type="match status" value="1"/>
</dbReference>
<dbReference type="PROSITE" id="PS52050">
    <property type="entry name" value="WYL"/>
    <property type="match status" value="1"/>
</dbReference>
<dbReference type="InterPro" id="IPR026881">
    <property type="entry name" value="WYL_dom"/>
</dbReference>
<proteinExistence type="predicted"/>
<evidence type="ECO:0000313" key="3">
    <source>
        <dbReference type="EMBL" id="KAB1157939.1"/>
    </source>
</evidence>
<organism evidence="3 4">
    <name type="scientific">Flavobacterium luteum</name>
    <dbReference type="NCBI Taxonomy" id="2026654"/>
    <lineage>
        <taxon>Bacteria</taxon>
        <taxon>Pseudomonadati</taxon>
        <taxon>Bacteroidota</taxon>
        <taxon>Flavobacteriia</taxon>
        <taxon>Flavobacteriales</taxon>
        <taxon>Flavobacteriaceae</taxon>
        <taxon>Flavobacterium</taxon>
    </lineage>
</organism>
<dbReference type="OrthoDB" id="43316at2"/>
<dbReference type="RefSeq" id="WP_151106132.1">
    <property type="nucleotide sequence ID" value="NZ_WAEM01000001.1"/>
</dbReference>
<feature type="domain" description="WYL" evidence="1">
    <location>
        <begin position="154"/>
        <end position="217"/>
    </location>
</feature>
<dbReference type="InterPro" id="IPR051534">
    <property type="entry name" value="CBASS_pafABC_assoc_protein"/>
</dbReference>
<dbReference type="EMBL" id="WAEM01000001">
    <property type="protein sequence ID" value="KAB1157939.1"/>
    <property type="molecule type" value="Genomic_DNA"/>
</dbReference>
<dbReference type="Proteomes" id="UP000490922">
    <property type="component" value="Unassembled WGS sequence"/>
</dbReference>
<protein>
    <submittedName>
        <fullName evidence="3">WYL domain-containing protein</fullName>
    </submittedName>
</protein>
<dbReference type="Pfam" id="PF25583">
    <property type="entry name" value="WCX"/>
    <property type="match status" value="1"/>
</dbReference>
<evidence type="ECO:0000313" key="4">
    <source>
        <dbReference type="Proteomes" id="UP000490922"/>
    </source>
</evidence>
<accession>A0A7J5ALS0</accession>
<evidence type="ECO:0000259" key="1">
    <source>
        <dbReference type="Pfam" id="PF13280"/>
    </source>
</evidence>
<dbReference type="Pfam" id="PF13280">
    <property type="entry name" value="WYL"/>
    <property type="match status" value="1"/>
</dbReference>